<dbReference type="STRING" id="1188229.GlitD10_0975"/>
<dbReference type="PANTHER" id="PTHR33154">
    <property type="entry name" value="TRANSCRIPTIONAL REGULATOR, ARSR FAMILY"/>
    <property type="match status" value="1"/>
</dbReference>
<dbReference type="InterPro" id="IPR001845">
    <property type="entry name" value="HTH_ArsR_DNA-bd_dom"/>
</dbReference>
<dbReference type="OrthoDB" id="9798835at2"/>
<dbReference type="InterPro" id="IPR036390">
    <property type="entry name" value="WH_DNA-bd_sf"/>
</dbReference>
<protein>
    <submittedName>
        <fullName evidence="5">Transcriptional regulator</fullName>
    </submittedName>
</protein>
<name>A0A1J0ABJ6_9CYAN</name>
<accession>A0A1J0ABJ6</accession>
<dbReference type="GO" id="GO:0003700">
    <property type="term" value="F:DNA-binding transcription factor activity"/>
    <property type="evidence" value="ECO:0007669"/>
    <property type="project" value="InterPro"/>
</dbReference>
<dbReference type="Pfam" id="PF01022">
    <property type="entry name" value="HTH_5"/>
    <property type="match status" value="1"/>
</dbReference>
<reference evidence="5 6" key="1">
    <citation type="submission" date="2016-10" db="EMBL/GenBank/DDBJ databases">
        <title>Description of Gloeomargarita lithophora gen. nov., sp. nov., a thylakoid-bearing basal-branching cyanobacterium with intracellular carbonates, and proposal for Gloeomargaritales ord. nov.</title>
        <authorList>
            <person name="Moreira D."/>
            <person name="Tavera R."/>
            <person name="Benzerara K."/>
            <person name="Skouri-Panet F."/>
            <person name="Couradeau E."/>
            <person name="Gerard E."/>
            <person name="Loussert C."/>
            <person name="Novelo E."/>
            <person name="Zivanovic Y."/>
            <person name="Lopez-Garcia P."/>
        </authorList>
    </citation>
    <scope>NUCLEOTIDE SEQUENCE [LARGE SCALE GENOMIC DNA]</scope>
    <source>
        <strain evidence="5 6">D10</strain>
    </source>
</reference>
<dbReference type="SMART" id="SM00418">
    <property type="entry name" value="HTH_ARSR"/>
    <property type="match status" value="1"/>
</dbReference>
<evidence type="ECO:0000259" key="4">
    <source>
        <dbReference type="PROSITE" id="PS50987"/>
    </source>
</evidence>
<keyword evidence="3" id="KW-0804">Transcription</keyword>
<evidence type="ECO:0000313" key="5">
    <source>
        <dbReference type="EMBL" id="APB33293.1"/>
    </source>
</evidence>
<keyword evidence="1" id="KW-0805">Transcription regulation</keyword>
<dbReference type="Gene3D" id="1.10.10.10">
    <property type="entry name" value="Winged helix-like DNA-binding domain superfamily/Winged helix DNA-binding domain"/>
    <property type="match status" value="1"/>
</dbReference>
<dbReference type="GO" id="GO:0003677">
    <property type="term" value="F:DNA binding"/>
    <property type="evidence" value="ECO:0007669"/>
    <property type="project" value="UniProtKB-KW"/>
</dbReference>
<dbReference type="InterPro" id="IPR011991">
    <property type="entry name" value="ArsR-like_HTH"/>
</dbReference>
<dbReference type="RefSeq" id="WP_071453899.1">
    <property type="nucleotide sequence ID" value="NZ_CP017675.1"/>
</dbReference>
<dbReference type="InterPro" id="IPR036388">
    <property type="entry name" value="WH-like_DNA-bd_sf"/>
</dbReference>
<proteinExistence type="predicted"/>
<evidence type="ECO:0000256" key="3">
    <source>
        <dbReference type="ARBA" id="ARBA00023163"/>
    </source>
</evidence>
<dbReference type="InterPro" id="IPR051081">
    <property type="entry name" value="HTH_MetalResp_TranReg"/>
</dbReference>
<dbReference type="KEGG" id="glt:GlitD10_0975"/>
<sequence length="124" mass="13365">MPKTVSDPHPWQCCPPLLTGKLTPTEAIALAGIFRVLGDPTRLHLLSLIAAQPHQEVPACALVETLGLSQPTISHHLKVMYEAGLLTKQRRGTGIYYQLVPECLATLQQVLAGTELSPTSIGHP</sequence>
<keyword evidence="6" id="KW-1185">Reference proteome</keyword>
<organism evidence="5 6">
    <name type="scientific">Gloeomargarita lithophora Alchichica-D10</name>
    <dbReference type="NCBI Taxonomy" id="1188229"/>
    <lineage>
        <taxon>Bacteria</taxon>
        <taxon>Bacillati</taxon>
        <taxon>Cyanobacteriota</taxon>
        <taxon>Cyanophyceae</taxon>
        <taxon>Gloeomargaritales</taxon>
        <taxon>Gloeomargaritaceae</taxon>
        <taxon>Gloeomargarita</taxon>
    </lineage>
</organism>
<keyword evidence="2" id="KW-0238">DNA-binding</keyword>
<dbReference type="PANTHER" id="PTHR33154:SF18">
    <property type="entry name" value="ARSENICAL RESISTANCE OPERON REPRESSOR"/>
    <property type="match status" value="1"/>
</dbReference>
<dbReference type="CDD" id="cd00090">
    <property type="entry name" value="HTH_ARSR"/>
    <property type="match status" value="1"/>
</dbReference>
<dbReference type="PRINTS" id="PR00778">
    <property type="entry name" value="HTHARSR"/>
</dbReference>
<gene>
    <name evidence="5" type="primary">arsR</name>
    <name evidence="5" type="ORF">GlitD10_0975</name>
</gene>
<evidence type="ECO:0000313" key="6">
    <source>
        <dbReference type="Proteomes" id="UP000180235"/>
    </source>
</evidence>
<feature type="domain" description="HTH arsR-type" evidence="4">
    <location>
        <begin position="22"/>
        <end position="119"/>
    </location>
</feature>
<dbReference type="Proteomes" id="UP000180235">
    <property type="component" value="Chromosome"/>
</dbReference>
<dbReference type="PROSITE" id="PS50987">
    <property type="entry name" value="HTH_ARSR_2"/>
    <property type="match status" value="1"/>
</dbReference>
<dbReference type="AlphaFoldDB" id="A0A1J0ABJ6"/>
<dbReference type="NCBIfam" id="NF033788">
    <property type="entry name" value="HTH_metalloreg"/>
    <property type="match status" value="1"/>
</dbReference>
<evidence type="ECO:0000256" key="1">
    <source>
        <dbReference type="ARBA" id="ARBA00023015"/>
    </source>
</evidence>
<evidence type="ECO:0000256" key="2">
    <source>
        <dbReference type="ARBA" id="ARBA00023125"/>
    </source>
</evidence>
<dbReference type="SUPFAM" id="SSF46785">
    <property type="entry name" value="Winged helix' DNA-binding domain"/>
    <property type="match status" value="1"/>
</dbReference>
<dbReference type="EMBL" id="CP017675">
    <property type="protein sequence ID" value="APB33293.1"/>
    <property type="molecule type" value="Genomic_DNA"/>
</dbReference>